<evidence type="ECO:0000313" key="11">
    <source>
        <dbReference type="RefSeq" id="XP_039118990.1"/>
    </source>
</evidence>
<dbReference type="Proteomes" id="UP001515500">
    <property type="component" value="Unplaced"/>
</dbReference>
<dbReference type="PRINTS" id="PR00046">
    <property type="entry name" value="SIGMA70FCT"/>
</dbReference>
<organism evidence="10 11">
    <name type="scientific">Dioscorea cayennensis subsp. rotundata</name>
    <name type="common">White Guinea yam</name>
    <name type="synonym">Dioscorea rotundata</name>
    <dbReference type="NCBI Taxonomy" id="55577"/>
    <lineage>
        <taxon>Eukaryota</taxon>
        <taxon>Viridiplantae</taxon>
        <taxon>Streptophyta</taxon>
        <taxon>Embryophyta</taxon>
        <taxon>Tracheophyta</taxon>
        <taxon>Spermatophyta</taxon>
        <taxon>Magnoliopsida</taxon>
        <taxon>Liliopsida</taxon>
        <taxon>Dioscoreales</taxon>
        <taxon>Dioscoreaceae</taxon>
        <taxon>Dioscorea</taxon>
    </lineage>
</organism>
<dbReference type="NCBIfam" id="TIGR02937">
    <property type="entry name" value="sigma70-ECF"/>
    <property type="match status" value="1"/>
</dbReference>
<keyword evidence="2" id="KW-0805">Transcription regulation</keyword>
<evidence type="ECO:0000256" key="2">
    <source>
        <dbReference type="ARBA" id="ARBA00023015"/>
    </source>
</evidence>
<evidence type="ECO:0000259" key="9">
    <source>
        <dbReference type="Pfam" id="PF04545"/>
    </source>
</evidence>
<dbReference type="GO" id="GO:0006352">
    <property type="term" value="P:DNA-templated transcription initiation"/>
    <property type="evidence" value="ECO:0007669"/>
    <property type="project" value="InterPro"/>
</dbReference>
<dbReference type="InterPro" id="IPR013324">
    <property type="entry name" value="RNA_pol_sigma_r3/r4-like"/>
</dbReference>
<dbReference type="Pfam" id="PF04539">
    <property type="entry name" value="Sigma70_r3"/>
    <property type="match status" value="1"/>
</dbReference>
<dbReference type="CDD" id="cd06171">
    <property type="entry name" value="Sigma70_r4"/>
    <property type="match status" value="1"/>
</dbReference>
<evidence type="ECO:0000256" key="6">
    <source>
        <dbReference type="SAM" id="MobiDB-lite"/>
    </source>
</evidence>
<dbReference type="PANTHER" id="PTHR30603">
    <property type="entry name" value="RNA POLYMERASE SIGMA FACTOR RPO"/>
    <property type="match status" value="1"/>
</dbReference>
<feature type="domain" description="RNA polymerase sigma-70 region 4" evidence="9">
    <location>
        <begin position="483"/>
        <end position="534"/>
    </location>
</feature>
<reference evidence="11" key="1">
    <citation type="submission" date="2025-08" db="UniProtKB">
        <authorList>
            <consortium name="RefSeq"/>
        </authorList>
    </citation>
    <scope>IDENTIFICATION</scope>
</reference>
<dbReference type="InterPro" id="IPR007630">
    <property type="entry name" value="RNA_pol_sigma70_r4"/>
</dbReference>
<evidence type="ECO:0000259" key="7">
    <source>
        <dbReference type="Pfam" id="PF04539"/>
    </source>
</evidence>
<dbReference type="SUPFAM" id="SSF88946">
    <property type="entry name" value="Sigma2 domain of RNA polymerase sigma factors"/>
    <property type="match status" value="1"/>
</dbReference>
<gene>
    <name evidence="11" type="primary">LOC120255166</name>
</gene>
<evidence type="ECO:0000256" key="3">
    <source>
        <dbReference type="ARBA" id="ARBA00023082"/>
    </source>
</evidence>
<feature type="domain" description="RNA polymerase sigma-70 region 3" evidence="7">
    <location>
        <begin position="396"/>
        <end position="469"/>
    </location>
</feature>
<evidence type="ECO:0000313" key="10">
    <source>
        <dbReference type="Proteomes" id="UP001515500"/>
    </source>
</evidence>
<dbReference type="GeneID" id="120255166"/>
<evidence type="ECO:0000259" key="8">
    <source>
        <dbReference type="Pfam" id="PF04542"/>
    </source>
</evidence>
<dbReference type="Gene3D" id="1.20.120.1810">
    <property type="match status" value="1"/>
</dbReference>
<dbReference type="GO" id="GO:0003677">
    <property type="term" value="F:DNA binding"/>
    <property type="evidence" value="ECO:0007669"/>
    <property type="project" value="UniProtKB-KW"/>
</dbReference>
<dbReference type="InterPro" id="IPR014284">
    <property type="entry name" value="RNA_pol_sigma-70_dom"/>
</dbReference>
<dbReference type="InterPro" id="IPR007624">
    <property type="entry name" value="RNA_pol_sigma70_r3"/>
</dbReference>
<feature type="domain" description="RNA polymerase sigma-70 region 2" evidence="8">
    <location>
        <begin position="315"/>
        <end position="384"/>
    </location>
</feature>
<dbReference type="SUPFAM" id="SSF88659">
    <property type="entry name" value="Sigma3 and sigma4 domains of RNA polymerase sigma factors"/>
    <property type="match status" value="2"/>
</dbReference>
<dbReference type="InterPro" id="IPR000943">
    <property type="entry name" value="RNA_pol_sigma70"/>
</dbReference>
<dbReference type="PANTHER" id="PTHR30603:SF13">
    <property type="entry name" value="RNA POLYMERASE SIGMA FACTOR SIGC"/>
    <property type="match status" value="1"/>
</dbReference>
<keyword evidence="5" id="KW-0804">Transcription</keyword>
<dbReference type="InterPro" id="IPR036388">
    <property type="entry name" value="WH-like_DNA-bd_sf"/>
</dbReference>
<dbReference type="Gene3D" id="1.10.10.10">
    <property type="entry name" value="Winged helix-like DNA-binding domain superfamily/Winged helix DNA-binding domain"/>
    <property type="match status" value="1"/>
</dbReference>
<sequence>MAACKRLAFPLQSHLPARYQLQHFPSSLRSGIPCSAKLSTLHVILEGSENEIRQKDALRTYGCSCGDKRIITGDISNKVKEGNVGKNIRRSNHDANEQTAEIDTSSAAGNSSELGLLLENLNEVESIVCDADLVRLEREILVHIQRLGALKLFHACLSSTVSTSTATENEFLRDCSTECLGKKPENEIVVHSGKKEQRKIRRAIASEKARKAKTAPLSYSKRMAKVRVPSFLVPSGLSGNLDSTQAGKKRIVIASNEAEMSRGVKEFAELERIRSQLEEESGKAASYAKWAEAAGIDQKALRQRLQFGWYCRDKLIKSTRSLVIYLAKNYRGMGIAFDDLLQAGNVGVLRGAERFDNARGNRFSTYVQYWIKKSILTLVERHSRGIQIPARLEKVISQVKNAKKTMCRRDGKYIGDDEIAEFTGLPVDKVRLANKCARGVGSIDKEIGIGWRVKFMEVTPDTSIISANEIITRQHMRKDILELLEGLHPNEKLVLVHRYGLEDGKCKSLEEVGRLFHVTKEWIRKLEKGALAKITTEDIQNELRYYTHL</sequence>
<keyword evidence="10" id="KW-1185">Reference proteome</keyword>
<evidence type="ECO:0000256" key="1">
    <source>
        <dbReference type="ARBA" id="ARBA00007788"/>
    </source>
</evidence>
<evidence type="ECO:0000256" key="5">
    <source>
        <dbReference type="ARBA" id="ARBA00023163"/>
    </source>
</evidence>
<protein>
    <submittedName>
        <fullName evidence="11">RNA polymerase sigma factor sigC</fullName>
    </submittedName>
</protein>
<dbReference type="InterPro" id="IPR007627">
    <property type="entry name" value="RNA_pol_sigma70_r2"/>
</dbReference>
<proteinExistence type="inferred from homology"/>
<dbReference type="GO" id="GO:0016987">
    <property type="term" value="F:sigma factor activity"/>
    <property type="evidence" value="ECO:0007669"/>
    <property type="project" value="UniProtKB-KW"/>
</dbReference>
<keyword evidence="4" id="KW-0238">DNA-binding</keyword>
<keyword evidence="3" id="KW-0731">Sigma factor</keyword>
<name>A0AB40AVM8_DIOCR</name>
<comment type="similarity">
    <text evidence="1">Belongs to the sigma-70 factor family.</text>
</comment>
<dbReference type="InterPro" id="IPR013325">
    <property type="entry name" value="RNA_pol_sigma_r2"/>
</dbReference>
<dbReference type="AlphaFoldDB" id="A0AB40AVM8"/>
<feature type="region of interest" description="Disordered" evidence="6">
    <location>
        <begin position="84"/>
        <end position="107"/>
    </location>
</feature>
<dbReference type="InterPro" id="IPR050239">
    <property type="entry name" value="Sigma-70_RNA_pol_init_factors"/>
</dbReference>
<evidence type="ECO:0000256" key="4">
    <source>
        <dbReference type="ARBA" id="ARBA00023125"/>
    </source>
</evidence>
<dbReference type="RefSeq" id="XP_039118990.1">
    <property type="nucleotide sequence ID" value="XM_039263056.1"/>
</dbReference>
<accession>A0AB40AVM8</accession>
<dbReference type="Pfam" id="PF04542">
    <property type="entry name" value="Sigma70_r2"/>
    <property type="match status" value="1"/>
</dbReference>
<dbReference type="Pfam" id="PF04545">
    <property type="entry name" value="Sigma70_r4"/>
    <property type="match status" value="1"/>
</dbReference>